<organism evidence="2 3">
    <name type="scientific">Crotalaria pallida</name>
    <name type="common">Smooth rattlebox</name>
    <name type="synonym">Crotalaria striata</name>
    <dbReference type="NCBI Taxonomy" id="3830"/>
    <lineage>
        <taxon>Eukaryota</taxon>
        <taxon>Viridiplantae</taxon>
        <taxon>Streptophyta</taxon>
        <taxon>Embryophyta</taxon>
        <taxon>Tracheophyta</taxon>
        <taxon>Spermatophyta</taxon>
        <taxon>Magnoliopsida</taxon>
        <taxon>eudicotyledons</taxon>
        <taxon>Gunneridae</taxon>
        <taxon>Pentapetalae</taxon>
        <taxon>rosids</taxon>
        <taxon>fabids</taxon>
        <taxon>Fabales</taxon>
        <taxon>Fabaceae</taxon>
        <taxon>Papilionoideae</taxon>
        <taxon>50 kb inversion clade</taxon>
        <taxon>genistoids sensu lato</taxon>
        <taxon>core genistoids</taxon>
        <taxon>Crotalarieae</taxon>
        <taxon>Crotalaria</taxon>
    </lineage>
</organism>
<dbReference type="Proteomes" id="UP001372338">
    <property type="component" value="Unassembled WGS sequence"/>
</dbReference>
<dbReference type="EMBL" id="JAYWIO010000006">
    <property type="protein sequence ID" value="KAK7255685.1"/>
    <property type="molecule type" value="Genomic_DNA"/>
</dbReference>
<proteinExistence type="predicted"/>
<gene>
    <name evidence="2" type="ORF">RIF29_29102</name>
</gene>
<name>A0AAN9HX61_CROPI</name>
<feature type="region of interest" description="Disordered" evidence="1">
    <location>
        <begin position="1"/>
        <end position="53"/>
    </location>
</feature>
<reference evidence="2 3" key="1">
    <citation type="submission" date="2024-01" db="EMBL/GenBank/DDBJ databases">
        <title>The genomes of 5 underutilized Papilionoideae crops provide insights into root nodulation and disease resistanc.</title>
        <authorList>
            <person name="Yuan L."/>
        </authorList>
    </citation>
    <scope>NUCLEOTIDE SEQUENCE [LARGE SCALE GENOMIC DNA]</scope>
    <source>
        <strain evidence="2">ZHUSHIDOU_FW_LH</strain>
        <tissue evidence="2">Leaf</tissue>
    </source>
</reference>
<feature type="compositionally biased region" description="Basic and acidic residues" evidence="1">
    <location>
        <begin position="21"/>
        <end position="39"/>
    </location>
</feature>
<sequence length="98" mass="10703">MNLIRDRLKGKGPNPNGTDASKNERDKPSISGEKSKNERVIPSASVEKSKDVPQQLESIVEEIPKQEEGEWSPVLTRRKAQLISTVQKGAATHLGSNG</sequence>
<comment type="caution">
    <text evidence="2">The sequence shown here is derived from an EMBL/GenBank/DDBJ whole genome shotgun (WGS) entry which is preliminary data.</text>
</comment>
<keyword evidence="3" id="KW-1185">Reference proteome</keyword>
<evidence type="ECO:0000256" key="1">
    <source>
        <dbReference type="SAM" id="MobiDB-lite"/>
    </source>
</evidence>
<accession>A0AAN9HX61</accession>
<evidence type="ECO:0000313" key="3">
    <source>
        <dbReference type="Proteomes" id="UP001372338"/>
    </source>
</evidence>
<evidence type="ECO:0000313" key="2">
    <source>
        <dbReference type="EMBL" id="KAK7255685.1"/>
    </source>
</evidence>
<protein>
    <submittedName>
        <fullName evidence="2">Uncharacterized protein</fullName>
    </submittedName>
</protein>
<dbReference type="AlphaFoldDB" id="A0AAN9HX61"/>